<name>A0A9P8PLV8_WICPI</name>
<feature type="compositionally biased region" description="Polar residues" evidence="1">
    <location>
        <begin position="748"/>
        <end position="767"/>
    </location>
</feature>
<reference evidence="2" key="1">
    <citation type="journal article" date="2021" name="Open Biol.">
        <title>Shared evolutionary footprints suggest mitochondrial oxidative damage underlies multiple complex I losses in fungi.</title>
        <authorList>
            <person name="Schikora-Tamarit M.A."/>
            <person name="Marcet-Houben M."/>
            <person name="Nosek J."/>
            <person name="Gabaldon T."/>
        </authorList>
    </citation>
    <scope>NUCLEOTIDE SEQUENCE</scope>
    <source>
        <strain evidence="2">CBS2887</strain>
    </source>
</reference>
<feature type="region of interest" description="Disordered" evidence="1">
    <location>
        <begin position="1"/>
        <end position="96"/>
    </location>
</feature>
<feature type="compositionally biased region" description="Low complexity" evidence="1">
    <location>
        <begin position="768"/>
        <end position="793"/>
    </location>
</feature>
<sequence length="905" mass="97479">MPPPYIPSQGPRGRGGPPPSGIRGGRGGSMISRGGMGRGGSDRGRGGSSVRGRGGSDRGRGGSQRGRGDSAAAARGRGGSSRGSFSIGNGAGGAGGRLMIRANGKFDIEARRKEILANKAKGRGREREGTTKATEVPELVMDVDLVKVEDIATKEPVPEVTPQIKLEKFHQKKRRIYLKGIENRIDRLDDIENYPEWVTTVYKELQLNGCSSLIPGSDEEVNETHDIYIRSVLLNSVTIDNFFFDPKFNSREMLLYLKEESAKVNSLEFLLKKLSSIELKAVTRFKYDEKDAEKFVKDFRAYSSRIFTTCSNTAQDIPNLAKIFLESACKVSPYKNFEEKGKITVEGFGTTMDEFKLATITDNFIEFVKQNTASNPTAGFNQMESFKKATVTSSAEQNGKRRREDDDQDKEQPHRGHGPPSAKQTTNAPSAYSIRSKDHSTPQHPARSGASSYHPPASNGPARNTAASSPATRGPPSGPSSRPTGPPSGPGARSTGPPKGPGANQRSNGPPTGPQSSRGPPTGPQSLANRGPPTGPGQRPTGPQQFSNNQKGPGPNGRNAPAPRGPPQGPPQGPGPYSNFNRNGPPAGPSGPSQFQRNAPPSGPPTGPSQFQRNGPPTGPTPQGSSQGPNSFQKRPSSQGAPPPLGPNTQFQRNGPPPGNRFGPGFGPGSASGPPSGPPPTHQQQQGSPPQRRFPPSQQQQQGPGQFQPQQRQPDIPPHPLQRQFHQNQNDPPLPQQQQPYNGYQQGSPASSDQFSTPRSHSSFNLYNTNTPSTPQTQSSFNQNYYQPQQQPQHSGFTASAPSGFKPQRSGFNPNGPPQYQQQQPPQQSQFQRQGPHQQPQQFQRQPPPSTQSGFNPFQQAGPPAGFQPQFHQAGPPQPQQRNNGRCPSCHEFGHGADQCWKNGY</sequence>
<evidence type="ECO:0000256" key="1">
    <source>
        <dbReference type="SAM" id="MobiDB-lite"/>
    </source>
</evidence>
<proteinExistence type="predicted"/>
<evidence type="ECO:0000313" key="3">
    <source>
        <dbReference type="Proteomes" id="UP000774326"/>
    </source>
</evidence>
<feature type="compositionally biased region" description="Low complexity" evidence="1">
    <location>
        <begin position="530"/>
        <end position="545"/>
    </location>
</feature>
<protein>
    <submittedName>
        <fullName evidence="2">Uncharacterized protein</fullName>
    </submittedName>
</protein>
<feature type="compositionally biased region" description="Gly residues" evidence="1">
    <location>
        <begin position="22"/>
        <end position="39"/>
    </location>
</feature>
<dbReference type="EMBL" id="JAEUBG010005542">
    <property type="protein sequence ID" value="KAH3674272.1"/>
    <property type="molecule type" value="Genomic_DNA"/>
</dbReference>
<feature type="compositionally biased region" description="Basic and acidic residues" evidence="1">
    <location>
        <begin position="398"/>
        <end position="414"/>
    </location>
</feature>
<comment type="caution">
    <text evidence="2">The sequence shown here is derived from an EMBL/GenBank/DDBJ whole genome shotgun (WGS) entry which is preliminary data.</text>
</comment>
<evidence type="ECO:0000313" key="2">
    <source>
        <dbReference type="EMBL" id="KAH3674272.1"/>
    </source>
</evidence>
<feature type="compositionally biased region" description="Low complexity" evidence="1">
    <location>
        <begin position="465"/>
        <end position="483"/>
    </location>
</feature>
<keyword evidence="3" id="KW-1185">Reference proteome</keyword>
<feature type="compositionally biased region" description="Low complexity" evidence="1">
    <location>
        <begin position="727"/>
        <end position="747"/>
    </location>
</feature>
<feature type="compositionally biased region" description="Low complexity" evidence="1">
    <location>
        <begin position="818"/>
        <end position="845"/>
    </location>
</feature>
<accession>A0A9P8PLV8</accession>
<feature type="compositionally biased region" description="Pro residues" evidence="1">
    <location>
        <begin position="563"/>
        <end position="574"/>
    </location>
</feature>
<feature type="compositionally biased region" description="Polar residues" evidence="1">
    <location>
        <begin position="630"/>
        <end position="640"/>
    </location>
</feature>
<feature type="compositionally biased region" description="Low complexity" evidence="1">
    <location>
        <begin position="682"/>
        <end position="714"/>
    </location>
</feature>
<organism evidence="2 3">
    <name type="scientific">Wickerhamomyces pijperi</name>
    <name type="common">Yeast</name>
    <name type="synonym">Pichia pijperi</name>
    <dbReference type="NCBI Taxonomy" id="599730"/>
    <lineage>
        <taxon>Eukaryota</taxon>
        <taxon>Fungi</taxon>
        <taxon>Dikarya</taxon>
        <taxon>Ascomycota</taxon>
        <taxon>Saccharomycotina</taxon>
        <taxon>Saccharomycetes</taxon>
        <taxon>Phaffomycetales</taxon>
        <taxon>Wickerhamomycetaceae</taxon>
        <taxon>Wickerhamomyces</taxon>
    </lineage>
</organism>
<feature type="compositionally biased region" description="Low complexity" evidence="1">
    <location>
        <begin position="857"/>
        <end position="871"/>
    </location>
</feature>
<feature type="compositionally biased region" description="Polar residues" evidence="1">
    <location>
        <begin position="388"/>
        <end position="397"/>
    </location>
</feature>
<dbReference type="Proteomes" id="UP000774326">
    <property type="component" value="Unassembled WGS sequence"/>
</dbReference>
<feature type="compositionally biased region" description="Polar residues" evidence="1">
    <location>
        <begin position="504"/>
        <end position="528"/>
    </location>
</feature>
<feature type="compositionally biased region" description="Low complexity" evidence="1">
    <location>
        <begin position="552"/>
        <end position="562"/>
    </location>
</feature>
<dbReference type="AlphaFoldDB" id="A0A9P8PLV8"/>
<feature type="region of interest" description="Disordered" evidence="1">
    <location>
        <begin position="388"/>
        <end position="905"/>
    </location>
</feature>
<reference evidence="2" key="2">
    <citation type="submission" date="2021-01" db="EMBL/GenBank/DDBJ databases">
        <authorList>
            <person name="Schikora-Tamarit M.A."/>
        </authorList>
    </citation>
    <scope>NUCLEOTIDE SEQUENCE</scope>
    <source>
        <strain evidence="2">CBS2887</strain>
    </source>
</reference>
<gene>
    <name evidence="2" type="ORF">WICPIJ_009615</name>
</gene>